<protein>
    <submittedName>
        <fullName evidence="10">MFS transporter</fullName>
    </submittedName>
</protein>
<dbReference type="InterPro" id="IPR024989">
    <property type="entry name" value="MFS_assoc_dom"/>
</dbReference>
<evidence type="ECO:0000259" key="9">
    <source>
        <dbReference type="PROSITE" id="PS50850"/>
    </source>
</evidence>
<dbReference type="GO" id="GO:0005886">
    <property type="term" value="C:plasma membrane"/>
    <property type="evidence" value="ECO:0007669"/>
    <property type="project" value="UniProtKB-SubCell"/>
</dbReference>
<feature type="domain" description="Major facilitator superfamily (MFS) profile" evidence="9">
    <location>
        <begin position="1"/>
        <end position="184"/>
    </location>
</feature>
<dbReference type="AlphaFoldDB" id="A0A7G9WGL1"/>
<keyword evidence="5 8" id="KW-0812">Transmembrane</keyword>
<keyword evidence="2" id="KW-0813">Transport</keyword>
<feature type="transmembrane region" description="Helical" evidence="8">
    <location>
        <begin position="206"/>
        <end position="231"/>
    </location>
</feature>
<comment type="subcellular location">
    <subcellularLocation>
        <location evidence="1">Cell inner membrane</location>
        <topology evidence="1">Multi-pass membrane protein</topology>
    </subcellularLocation>
</comment>
<evidence type="ECO:0000256" key="3">
    <source>
        <dbReference type="ARBA" id="ARBA00022475"/>
    </source>
</evidence>
<dbReference type="InterPro" id="IPR020846">
    <property type="entry name" value="MFS_dom"/>
</dbReference>
<dbReference type="EMBL" id="CP060696">
    <property type="protein sequence ID" value="QNO17823.1"/>
    <property type="molecule type" value="Genomic_DNA"/>
</dbReference>
<evidence type="ECO:0000256" key="7">
    <source>
        <dbReference type="ARBA" id="ARBA00023136"/>
    </source>
</evidence>
<keyword evidence="4" id="KW-0997">Cell inner membrane</keyword>
<dbReference type="KEGG" id="caml:H6X83_13000"/>
<keyword evidence="7 8" id="KW-0472">Membrane</keyword>
<dbReference type="PANTHER" id="PTHR23522">
    <property type="entry name" value="BLL5896 PROTEIN"/>
    <property type="match status" value="1"/>
</dbReference>
<dbReference type="PROSITE" id="PS50850">
    <property type="entry name" value="MFS"/>
    <property type="match status" value="1"/>
</dbReference>
<sequence length="401" mass="44453">MNKIRNFPVRLYFFYYVILYAGIAVYGGYISIYYMKAGFSLSEIGTLTTIGPLFSLFVQPVWGMVSDRTGKHRLVLTAALFGSSASVLLYSVHTGYLFYMVITMLFMLFYTAIQPLSDTIAVDYITRSGHNYSAVRVGGSIGFSIVVLLLGNFFNEHLNLLFLLCSGLLFLALITSCLLPNSEPNAAVNLPHAEKAEQKPFDKRKFVFLICFSCVLFFALSFNFNFVGIYAKQMTPSGTLLGIALCASSISEVPVLILITKFSRQFDHINIVTIITAAGLLLGLRMLLYFFAQNIGMIILAQTMQGITSMTIFYSMVTYINREIPATHKAVGQSVLVIAQSGISSILGNIGGGYVSEWLGIRQTYLLIAGIVFAVTIFCGGLYMLRHNRTVLAFFSRLKKH</sequence>
<organism evidence="10 11">
    <name type="scientific">Caproicibacterium amylolyticum</name>
    <dbReference type="NCBI Taxonomy" id="2766537"/>
    <lineage>
        <taxon>Bacteria</taxon>
        <taxon>Bacillati</taxon>
        <taxon>Bacillota</taxon>
        <taxon>Clostridia</taxon>
        <taxon>Eubacteriales</taxon>
        <taxon>Oscillospiraceae</taxon>
        <taxon>Caproicibacterium</taxon>
    </lineage>
</organism>
<dbReference type="Gene3D" id="1.20.1250.20">
    <property type="entry name" value="MFS general substrate transporter like domains"/>
    <property type="match status" value="2"/>
</dbReference>
<evidence type="ECO:0000256" key="6">
    <source>
        <dbReference type="ARBA" id="ARBA00022989"/>
    </source>
</evidence>
<evidence type="ECO:0000313" key="10">
    <source>
        <dbReference type="EMBL" id="QNO17823.1"/>
    </source>
</evidence>
<evidence type="ECO:0000256" key="5">
    <source>
        <dbReference type="ARBA" id="ARBA00022692"/>
    </source>
</evidence>
<feature type="transmembrane region" description="Helical" evidence="8">
    <location>
        <begin position="12"/>
        <end position="32"/>
    </location>
</feature>
<gene>
    <name evidence="10" type="ORF">H6X83_13000</name>
</gene>
<dbReference type="RefSeq" id="WP_212506886.1">
    <property type="nucleotide sequence ID" value="NZ_CP060696.1"/>
</dbReference>
<keyword evidence="11" id="KW-1185">Reference proteome</keyword>
<dbReference type="GO" id="GO:0015528">
    <property type="term" value="F:lactose:proton symporter activity"/>
    <property type="evidence" value="ECO:0007669"/>
    <property type="project" value="TreeGrafter"/>
</dbReference>
<dbReference type="InterPro" id="IPR036259">
    <property type="entry name" value="MFS_trans_sf"/>
</dbReference>
<reference evidence="10 11" key="1">
    <citation type="submission" date="2020-08" db="EMBL/GenBank/DDBJ databases">
        <authorList>
            <person name="Ren C."/>
            <person name="Gu Y."/>
            <person name="Xu Y."/>
        </authorList>
    </citation>
    <scope>NUCLEOTIDE SEQUENCE [LARGE SCALE GENOMIC DNA]</scope>
    <source>
        <strain evidence="10 11">LBM18003</strain>
    </source>
</reference>
<keyword evidence="6 8" id="KW-1133">Transmembrane helix</keyword>
<feature type="transmembrane region" description="Helical" evidence="8">
    <location>
        <begin position="160"/>
        <end position="179"/>
    </location>
</feature>
<accession>A0A7G9WGL1</accession>
<dbReference type="Pfam" id="PF12832">
    <property type="entry name" value="MFS_1_like"/>
    <property type="match status" value="1"/>
</dbReference>
<evidence type="ECO:0000313" key="11">
    <source>
        <dbReference type="Proteomes" id="UP000516046"/>
    </source>
</evidence>
<dbReference type="Proteomes" id="UP000516046">
    <property type="component" value="Chromosome"/>
</dbReference>
<keyword evidence="3" id="KW-1003">Cell membrane</keyword>
<name>A0A7G9WGL1_9FIRM</name>
<proteinExistence type="predicted"/>
<feature type="transmembrane region" description="Helical" evidence="8">
    <location>
        <begin position="134"/>
        <end position="154"/>
    </location>
</feature>
<evidence type="ECO:0000256" key="4">
    <source>
        <dbReference type="ARBA" id="ARBA00022519"/>
    </source>
</evidence>
<evidence type="ECO:0000256" key="8">
    <source>
        <dbReference type="SAM" id="Phobius"/>
    </source>
</evidence>
<evidence type="ECO:0000256" key="1">
    <source>
        <dbReference type="ARBA" id="ARBA00004429"/>
    </source>
</evidence>
<dbReference type="SUPFAM" id="SSF103473">
    <property type="entry name" value="MFS general substrate transporter"/>
    <property type="match status" value="1"/>
</dbReference>
<dbReference type="GO" id="GO:0030395">
    <property type="term" value="F:lactose binding"/>
    <property type="evidence" value="ECO:0007669"/>
    <property type="project" value="TreeGrafter"/>
</dbReference>
<feature type="transmembrane region" description="Helical" evidence="8">
    <location>
        <begin position="331"/>
        <end position="352"/>
    </location>
</feature>
<feature type="transmembrane region" description="Helical" evidence="8">
    <location>
        <begin position="364"/>
        <end position="385"/>
    </location>
</feature>
<feature type="transmembrane region" description="Helical" evidence="8">
    <location>
        <begin position="96"/>
        <end position="113"/>
    </location>
</feature>
<feature type="transmembrane region" description="Helical" evidence="8">
    <location>
        <begin position="237"/>
        <end position="259"/>
    </location>
</feature>
<evidence type="ECO:0000256" key="2">
    <source>
        <dbReference type="ARBA" id="ARBA00022448"/>
    </source>
</evidence>
<dbReference type="PANTHER" id="PTHR23522:SF10">
    <property type="entry name" value="3-PHENYLPROPIONIC ACID TRANSPORTER-RELATED"/>
    <property type="match status" value="1"/>
</dbReference>
<feature type="transmembrane region" description="Helical" evidence="8">
    <location>
        <begin position="271"/>
        <end position="292"/>
    </location>
</feature>
<feature type="transmembrane region" description="Helical" evidence="8">
    <location>
        <begin position="44"/>
        <end position="62"/>
    </location>
</feature>
<feature type="transmembrane region" description="Helical" evidence="8">
    <location>
        <begin position="298"/>
        <end position="319"/>
    </location>
</feature>